<keyword evidence="14" id="KW-1185">Reference proteome</keyword>
<dbReference type="GO" id="GO:0051301">
    <property type="term" value="P:cell division"/>
    <property type="evidence" value="ECO:0007669"/>
    <property type="project" value="UniProtKB-KW"/>
</dbReference>
<dbReference type="Gene3D" id="3.30.160.880">
    <property type="entry name" value="Cell division protein ZapA protomer, N-terminal domain"/>
    <property type="match status" value="1"/>
</dbReference>
<evidence type="ECO:0000256" key="2">
    <source>
        <dbReference type="ARBA" id="ARBA00010074"/>
    </source>
</evidence>
<gene>
    <name evidence="13" type="ORF">HBH25_15850</name>
</gene>
<sequence>MSQSTTRVVEILGNDYTLRAPADQEHTLFEAAMMLKASLADTKKKYPTLLGDRLLVLTAMNICSQLLEAQREHKQAMAQYENQVNATVKQIERTVGKASD</sequence>
<evidence type="ECO:0000256" key="3">
    <source>
        <dbReference type="ARBA" id="ARBA00015195"/>
    </source>
</evidence>
<evidence type="ECO:0000313" key="13">
    <source>
        <dbReference type="EMBL" id="NJP02322.1"/>
    </source>
</evidence>
<dbReference type="RefSeq" id="WP_168084913.1">
    <property type="nucleotide sequence ID" value="NZ_JAAVJI010000010.1"/>
</dbReference>
<evidence type="ECO:0000256" key="4">
    <source>
        <dbReference type="ARBA" id="ARBA00022490"/>
    </source>
</evidence>
<evidence type="ECO:0000256" key="10">
    <source>
        <dbReference type="ARBA" id="ARBA00026068"/>
    </source>
</evidence>
<dbReference type="InterPro" id="IPR007838">
    <property type="entry name" value="Cell_div_ZapA-like"/>
</dbReference>
<dbReference type="EMBL" id="JAAVJI010000010">
    <property type="protein sequence ID" value="NJP02322.1"/>
    <property type="molecule type" value="Genomic_DNA"/>
</dbReference>
<dbReference type="InterPro" id="IPR042233">
    <property type="entry name" value="Cell_div_ZapA_N"/>
</dbReference>
<keyword evidence="6 12" id="KW-0175">Coiled coil</keyword>
<dbReference type="Gene3D" id="1.20.5.50">
    <property type="match status" value="1"/>
</dbReference>
<comment type="function">
    <text evidence="9">Activator of cell division through the inhibition of FtsZ GTPase activity, therefore promoting FtsZ assembly into bundles of protofilaments necessary for the formation of the division Z ring. It is recruited early at mid-cell but it is not essential for cell division.</text>
</comment>
<accession>A0ABX0YG80</accession>
<evidence type="ECO:0000256" key="11">
    <source>
        <dbReference type="ARBA" id="ARBA00033158"/>
    </source>
</evidence>
<proteinExistence type="inferred from homology"/>
<organism evidence="13 14">
    <name type="scientific">Pseudomonas quercus</name>
    <dbReference type="NCBI Taxonomy" id="2722792"/>
    <lineage>
        <taxon>Bacteria</taxon>
        <taxon>Pseudomonadati</taxon>
        <taxon>Pseudomonadota</taxon>
        <taxon>Gammaproteobacteria</taxon>
        <taxon>Pseudomonadales</taxon>
        <taxon>Pseudomonadaceae</taxon>
        <taxon>Pseudomonas</taxon>
    </lineage>
</organism>
<evidence type="ECO:0000256" key="1">
    <source>
        <dbReference type="ARBA" id="ARBA00004496"/>
    </source>
</evidence>
<evidence type="ECO:0000256" key="6">
    <source>
        <dbReference type="ARBA" id="ARBA00023054"/>
    </source>
</evidence>
<evidence type="ECO:0000256" key="12">
    <source>
        <dbReference type="SAM" id="Coils"/>
    </source>
</evidence>
<keyword evidence="7" id="KW-0717">Septation</keyword>
<dbReference type="Proteomes" id="UP000746535">
    <property type="component" value="Unassembled WGS sequence"/>
</dbReference>
<dbReference type="Pfam" id="PF05164">
    <property type="entry name" value="ZapA"/>
    <property type="match status" value="1"/>
</dbReference>
<dbReference type="InterPro" id="IPR036192">
    <property type="entry name" value="Cell_div_ZapA-like_sf"/>
</dbReference>
<comment type="caution">
    <text evidence="13">The sequence shown here is derived from an EMBL/GenBank/DDBJ whole genome shotgun (WGS) entry which is preliminary data.</text>
</comment>
<dbReference type="PANTHER" id="PTHR34981:SF1">
    <property type="entry name" value="CELL DIVISION PROTEIN ZAPA"/>
    <property type="match status" value="1"/>
</dbReference>
<keyword evidence="4" id="KW-0963">Cytoplasm</keyword>
<evidence type="ECO:0000256" key="5">
    <source>
        <dbReference type="ARBA" id="ARBA00022618"/>
    </source>
</evidence>
<evidence type="ECO:0000256" key="9">
    <source>
        <dbReference type="ARBA" id="ARBA00024910"/>
    </source>
</evidence>
<evidence type="ECO:0000313" key="14">
    <source>
        <dbReference type="Proteomes" id="UP000746535"/>
    </source>
</evidence>
<reference evidence="13 14" key="1">
    <citation type="submission" date="2020-03" db="EMBL/GenBank/DDBJ databases">
        <authorList>
            <person name="Wang L."/>
            <person name="He N."/>
            <person name="Li Y."/>
            <person name="Fang Y."/>
            <person name="Zhang F."/>
        </authorList>
    </citation>
    <scope>NUCLEOTIDE SEQUENCE [LARGE SCALE GENOMIC DNA]</scope>
    <source>
        <strain evidence="14">hsmgli-8</strain>
    </source>
</reference>
<evidence type="ECO:0000256" key="8">
    <source>
        <dbReference type="ARBA" id="ARBA00023306"/>
    </source>
</evidence>
<comment type="subunit">
    <text evidence="10">Homodimer. Interacts with FtsZ.</text>
</comment>
<dbReference type="SUPFAM" id="SSF102829">
    <property type="entry name" value="Cell division protein ZapA-like"/>
    <property type="match status" value="1"/>
</dbReference>
<comment type="similarity">
    <text evidence="2">Belongs to the ZapA family. Type 1 subfamily.</text>
</comment>
<dbReference type="PANTHER" id="PTHR34981">
    <property type="entry name" value="CELL DIVISION PROTEIN ZAPA"/>
    <property type="match status" value="1"/>
</dbReference>
<feature type="coiled-coil region" evidence="12">
    <location>
        <begin position="63"/>
        <end position="90"/>
    </location>
</feature>
<keyword evidence="8" id="KW-0131">Cell cycle</keyword>
<protein>
    <recommendedName>
        <fullName evidence="3">Cell division protein ZapA</fullName>
    </recommendedName>
    <alternativeName>
        <fullName evidence="11">Z ring-associated protein ZapA</fullName>
    </alternativeName>
</protein>
<name>A0ABX0YG80_9PSED</name>
<keyword evidence="5 13" id="KW-0132">Cell division</keyword>
<evidence type="ECO:0000256" key="7">
    <source>
        <dbReference type="ARBA" id="ARBA00023210"/>
    </source>
</evidence>
<comment type="subcellular location">
    <subcellularLocation>
        <location evidence="1">Cytoplasm</location>
    </subcellularLocation>
</comment>